<accession>A0A0C9T5V7</accession>
<feature type="transmembrane region" description="Helical" evidence="1">
    <location>
        <begin position="141"/>
        <end position="164"/>
    </location>
</feature>
<name>A0A0C9T5V7_PAXIN</name>
<dbReference type="Pfam" id="PF20151">
    <property type="entry name" value="DUF6533"/>
    <property type="match status" value="1"/>
</dbReference>
<proteinExistence type="predicted"/>
<reference evidence="3 4" key="1">
    <citation type="submission" date="2014-06" db="EMBL/GenBank/DDBJ databases">
        <authorList>
            <consortium name="DOE Joint Genome Institute"/>
            <person name="Kuo A."/>
            <person name="Kohler A."/>
            <person name="Nagy L.G."/>
            <person name="Floudas D."/>
            <person name="Copeland A."/>
            <person name="Barry K.W."/>
            <person name="Cichocki N."/>
            <person name="Veneault-Fourrey C."/>
            <person name="LaButti K."/>
            <person name="Lindquist E.A."/>
            <person name="Lipzen A."/>
            <person name="Lundell T."/>
            <person name="Morin E."/>
            <person name="Murat C."/>
            <person name="Sun H."/>
            <person name="Tunlid A."/>
            <person name="Henrissat B."/>
            <person name="Grigoriev I.V."/>
            <person name="Hibbett D.S."/>
            <person name="Martin F."/>
            <person name="Nordberg H.P."/>
            <person name="Cantor M.N."/>
            <person name="Hua S.X."/>
        </authorList>
    </citation>
    <scope>NUCLEOTIDE SEQUENCE [LARGE SCALE GENOMIC DNA]</scope>
    <source>
        <strain evidence="3 4">ATCC 200175</strain>
    </source>
</reference>
<feature type="transmembrane region" description="Helical" evidence="1">
    <location>
        <begin position="232"/>
        <end position="250"/>
    </location>
</feature>
<evidence type="ECO:0000313" key="4">
    <source>
        <dbReference type="Proteomes" id="UP000053647"/>
    </source>
</evidence>
<evidence type="ECO:0000259" key="2">
    <source>
        <dbReference type="Pfam" id="PF20151"/>
    </source>
</evidence>
<dbReference type="EMBL" id="KN819387">
    <property type="protein sequence ID" value="KIJ11095.1"/>
    <property type="molecule type" value="Genomic_DNA"/>
</dbReference>
<feature type="transmembrane region" description="Helical" evidence="1">
    <location>
        <begin position="189"/>
        <end position="211"/>
    </location>
</feature>
<feature type="transmembrane region" description="Helical" evidence="1">
    <location>
        <begin position="256"/>
        <end position="275"/>
    </location>
</feature>
<evidence type="ECO:0000256" key="1">
    <source>
        <dbReference type="SAM" id="Phobius"/>
    </source>
</evidence>
<sequence length="309" mass="34462">MATNSSSPNTGIPTDIASTLLNVNYGTVSILVLWLYEYAITLDDEITFLRDSRWSIVKIIYLLCRYLMFPFVITNIFNALQQGLTLEECKPYVQFSLFAGTTIVICAERKETPSPVAPSAKRRSTVMFLVRTYALWHRSRAALVIILVNFTAFLVPLIVILVLFDSGTTMIPISSITSCIADAQSDVLVWAYVIFVIGETEILLSTVYQAVRYYRGVGGGNRLLAILVQNNVFYFCCSLASSVTVVSTMYSSPGPYNTLLATLQAVIHGILVTRMHRSLWNSDRKNENPSNANDISLPTMHFRSLPQAK</sequence>
<keyword evidence="4" id="KW-1185">Reference proteome</keyword>
<dbReference type="OrthoDB" id="3350812at2759"/>
<feature type="domain" description="DUF6533" evidence="2">
    <location>
        <begin position="25"/>
        <end position="69"/>
    </location>
</feature>
<keyword evidence="1" id="KW-0472">Membrane</keyword>
<gene>
    <name evidence="3" type="ORF">PAXINDRAFT_15996</name>
</gene>
<organism evidence="3 4">
    <name type="scientific">Paxillus involutus ATCC 200175</name>
    <dbReference type="NCBI Taxonomy" id="664439"/>
    <lineage>
        <taxon>Eukaryota</taxon>
        <taxon>Fungi</taxon>
        <taxon>Dikarya</taxon>
        <taxon>Basidiomycota</taxon>
        <taxon>Agaricomycotina</taxon>
        <taxon>Agaricomycetes</taxon>
        <taxon>Agaricomycetidae</taxon>
        <taxon>Boletales</taxon>
        <taxon>Paxilineae</taxon>
        <taxon>Paxillaceae</taxon>
        <taxon>Paxillus</taxon>
    </lineage>
</organism>
<reference evidence="4" key="2">
    <citation type="submission" date="2015-01" db="EMBL/GenBank/DDBJ databases">
        <title>Evolutionary Origins and Diversification of the Mycorrhizal Mutualists.</title>
        <authorList>
            <consortium name="DOE Joint Genome Institute"/>
            <consortium name="Mycorrhizal Genomics Consortium"/>
            <person name="Kohler A."/>
            <person name="Kuo A."/>
            <person name="Nagy L.G."/>
            <person name="Floudas D."/>
            <person name="Copeland A."/>
            <person name="Barry K.W."/>
            <person name="Cichocki N."/>
            <person name="Veneault-Fourrey C."/>
            <person name="LaButti K."/>
            <person name="Lindquist E.A."/>
            <person name="Lipzen A."/>
            <person name="Lundell T."/>
            <person name="Morin E."/>
            <person name="Murat C."/>
            <person name="Riley R."/>
            <person name="Ohm R."/>
            <person name="Sun H."/>
            <person name="Tunlid A."/>
            <person name="Henrissat B."/>
            <person name="Grigoriev I.V."/>
            <person name="Hibbett D.S."/>
            <person name="Martin F."/>
        </authorList>
    </citation>
    <scope>NUCLEOTIDE SEQUENCE [LARGE SCALE GENOMIC DNA]</scope>
    <source>
        <strain evidence="4">ATCC 200175</strain>
    </source>
</reference>
<evidence type="ECO:0000313" key="3">
    <source>
        <dbReference type="EMBL" id="KIJ11095.1"/>
    </source>
</evidence>
<dbReference type="HOGENOM" id="CLU_035509_11_2_1"/>
<protein>
    <recommendedName>
        <fullName evidence="2">DUF6533 domain-containing protein</fullName>
    </recommendedName>
</protein>
<feature type="transmembrane region" description="Helical" evidence="1">
    <location>
        <begin position="59"/>
        <end position="80"/>
    </location>
</feature>
<keyword evidence="1" id="KW-0812">Transmembrane</keyword>
<keyword evidence="1" id="KW-1133">Transmembrane helix</keyword>
<dbReference type="InterPro" id="IPR045340">
    <property type="entry name" value="DUF6533"/>
</dbReference>
<dbReference type="Proteomes" id="UP000053647">
    <property type="component" value="Unassembled WGS sequence"/>
</dbReference>
<feature type="transmembrane region" description="Helical" evidence="1">
    <location>
        <begin position="20"/>
        <end position="39"/>
    </location>
</feature>
<dbReference type="AlphaFoldDB" id="A0A0C9T5V7"/>